<proteinExistence type="predicted"/>
<gene>
    <name evidence="2" type="ORF">CEXT_584751</name>
</gene>
<sequence length="80" mass="8953">MDMEPRVLKCNLKNSKGLKEVLEYIAGAEISDTEEWNSDDDCFIDSDNELVTKGVDVSSEISDDEVSDEDDTSFLLTTKN</sequence>
<protein>
    <submittedName>
        <fullName evidence="2">Uncharacterized protein</fullName>
    </submittedName>
</protein>
<dbReference type="EMBL" id="BPLR01010628">
    <property type="protein sequence ID" value="GIY40551.1"/>
    <property type="molecule type" value="Genomic_DNA"/>
</dbReference>
<evidence type="ECO:0000313" key="3">
    <source>
        <dbReference type="Proteomes" id="UP001054945"/>
    </source>
</evidence>
<organism evidence="2 3">
    <name type="scientific">Caerostris extrusa</name>
    <name type="common">Bark spider</name>
    <name type="synonym">Caerostris bankana</name>
    <dbReference type="NCBI Taxonomy" id="172846"/>
    <lineage>
        <taxon>Eukaryota</taxon>
        <taxon>Metazoa</taxon>
        <taxon>Ecdysozoa</taxon>
        <taxon>Arthropoda</taxon>
        <taxon>Chelicerata</taxon>
        <taxon>Arachnida</taxon>
        <taxon>Araneae</taxon>
        <taxon>Araneomorphae</taxon>
        <taxon>Entelegynae</taxon>
        <taxon>Araneoidea</taxon>
        <taxon>Araneidae</taxon>
        <taxon>Caerostris</taxon>
    </lineage>
</organism>
<feature type="region of interest" description="Disordered" evidence="1">
    <location>
        <begin position="57"/>
        <end position="80"/>
    </location>
</feature>
<name>A0AAV4T4X6_CAEEX</name>
<reference evidence="2 3" key="1">
    <citation type="submission" date="2021-06" db="EMBL/GenBank/DDBJ databases">
        <title>Caerostris extrusa draft genome.</title>
        <authorList>
            <person name="Kono N."/>
            <person name="Arakawa K."/>
        </authorList>
    </citation>
    <scope>NUCLEOTIDE SEQUENCE [LARGE SCALE GENOMIC DNA]</scope>
</reference>
<feature type="compositionally biased region" description="Acidic residues" evidence="1">
    <location>
        <begin position="61"/>
        <end position="72"/>
    </location>
</feature>
<comment type="caution">
    <text evidence="2">The sequence shown here is derived from an EMBL/GenBank/DDBJ whole genome shotgun (WGS) entry which is preliminary data.</text>
</comment>
<dbReference type="AlphaFoldDB" id="A0AAV4T4X6"/>
<accession>A0AAV4T4X6</accession>
<keyword evidence="3" id="KW-1185">Reference proteome</keyword>
<evidence type="ECO:0000256" key="1">
    <source>
        <dbReference type="SAM" id="MobiDB-lite"/>
    </source>
</evidence>
<evidence type="ECO:0000313" key="2">
    <source>
        <dbReference type="EMBL" id="GIY40551.1"/>
    </source>
</evidence>
<dbReference type="Proteomes" id="UP001054945">
    <property type="component" value="Unassembled WGS sequence"/>
</dbReference>